<feature type="domain" description="Protein kinase" evidence="1">
    <location>
        <begin position="1"/>
        <end position="169"/>
    </location>
</feature>
<accession>A0ABM8VZJ8</accession>
<organism evidence="2 3">
    <name type="scientific">Gigaspora margarita</name>
    <dbReference type="NCBI Taxonomy" id="4874"/>
    <lineage>
        <taxon>Eukaryota</taxon>
        <taxon>Fungi</taxon>
        <taxon>Fungi incertae sedis</taxon>
        <taxon>Mucoromycota</taxon>
        <taxon>Glomeromycotina</taxon>
        <taxon>Glomeromycetes</taxon>
        <taxon>Diversisporales</taxon>
        <taxon>Gigasporaceae</taxon>
        <taxon>Gigaspora</taxon>
    </lineage>
</organism>
<keyword evidence="3" id="KW-1185">Reference proteome</keyword>
<dbReference type="Proteomes" id="UP000789901">
    <property type="component" value="Unassembled WGS sequence"/>
</dbReference>
<dbReference type="PROSITE" id="PS50011">
    <property type="entry name" value="PROTEIN_KINASE_DOM"/>
    <property type="match status" value="1"/>
</dbReference>
<dbReference type="InterPro" id="IPR011009">
    <property type="entry name" value="Kinase-like_dom_sf"/>
</dbReference>
<name>A0ABM8VZJ8_GIGMA</name>
<dbReference type="EMBL" id="CAJVQB010000398">
    <property type="protein sequence ID" value="CAG8486560.1"/>
    <property type="molecule type" value="Genomic_DNA"/>
</dbReference>
<comment type="caution">
    <text evidence="2">The sequence shown here is derived from an EMBL/GenBank/DDBJ whole genome shotgun (WGS) entry which is preliminary data.</text>
</comment>
<protein>
    <submittedName>
        <fullName evidence="2">31940_t:CDS:1</fullName>
    </submittedName>
</protein>
<dbReference type="Gene3D" id="1.10.510.10">
    <property type="entry name" value="Transferase(Phosphotransferase) domain 1"/>
    <property type="match status" value="1"/>
</dbReference>
<gene>
    <name evidence="2" type="ORF">GMARGA_LOCUS1507</name>
</gene>
<dbReference type="InterPro" id="IPR000719">
    <property type="entry name" value="Prot_kinase_dom"/>
</dbReference>
<sequence>MVKIDVSCANDIYISTVSKEISDYVPSSELFLEINKRSTRVELFVELSPEEDCKTKIFWYVPLFVANQICDAGQVSSTIGLTINSSRTIAVMKLFKEKWFSYLISIIHLQKIYKYGIVHGNLHLRNICYDDFHKTVIADFGASSLILKNNGPTIPEKFYAILQYIAPEL</sequence>
<evidence type="ECO:0000313" key="3">
    <source>
        <dbReference type="Proteomes" id="UP000789901"/>
    </source>
</evidence>
<dbReference type="SUPFAM" id="SSF56112">
    <property type="entry name" value="Protein kinase-like (PK-like)"/>
    <property type="match status" value="1"/>
</dbReference>
<evidence type="ECO:0000313" key="2">
    <source>
        <dbReference type="EMBL" id="CAG8486560.1"/>
    </source>
</evidence>
<reference evidence="2 3" key="1">
    <citation type="submission" date="2021-06" db="EMBL/GenBank/DDBJ databases">
        <authorList>
            <person name="Kallberg Y."/>
            <person name="Tangrot J."/>
            <person name="Rosling A."/>
        </authorList>
    </citation>
    <scope>NUCLEOTIDE SEQUENCE [LARGE SCALE GENOMIC DNA]</scope>
    <source>
        <strain evidence="2 3">120-4 pot B 10/14</strain>
    </source>
</reference>
<proteinExistence type="predicted"/>
<evidence type="ECO:0000259" key="1">
    <source>
        <dbReference type="PROSITE" id="PS50011"/>
    </source>
</evidence>